<comment type="catalytic activity">
    <reaction evidence="9">
        <text>glycyl-[protein] + reduced [flavodoxin] + S-adenosyl-L-methionine = glycin-2-yl radical-[protein] + semiquinone [flavodoxin] + 5'-deoxyadenosine + L-methionine + H(+)</text>
        <dbReference type="Rhea" id="RHEA:61976"/>
        <dbReference type="Rhea" id="RHEA-COMP:10622"/>
        <dbReference type="Rhea" id="RHEA-COMP:14480"/>
        <dbReference type="Rhea" id="RHEA-COMP:15993"/>
        <dbReference type="Rhea" id="RHEA-COMP:15994"/>
        <dbReference type="ChEBI" id="CHEBI:15378"/>
        <dbReference type="ChEBI" id="CHEBI:17319"/>
        <dbReference type="ChEBI" id="CHEBI:29947"/>
        <dbReference type="ChEBI" id="CHEBI:32722"/>
        <dbReference type="ChEBI" id="CHEBI:57618"/>
        <dbReference type="ChEBI" id="CHEBI:57844"/>
        <dbReference type="ChEBI" id="CHEBI:59789"/>
        <dbReference type="ChEBI" id="CHEBI:140311"/>
    </reaction>
</comment>
<dbReference type="PANTHER" id="PTHR30352">
    <property type="entry name" value="PYRUVATE FORMATE-LYASE-ACTIVATING ENZYME"/>
    <property type="match status" value="1"/>
</dbReference>
<keyword evidence="5" id="KW-0479">Metal-binding</keyword>
<dbReference type="InterPro" id="IPR017896">
    <property type="entry name" value="4Fe4S_Fe-S-bd"/>
</dbReference>
<keyword evidence="13" id="KW-1185">Reference proteome</keyword>
<evidence type="ECO:0000256" key="2">
    <source>
        <dbReference type="ARBA" id="ARBA00009777"/>
    </source>
</evidence>
<dbReference type="Pfam" id="PF04055">
    <property type="entry name" value="Radical_SAM"/>
    <property type="match status" value="1"/>
</dbReference>
<dbReference type="Proteomes" id="UP000658131">
    <property type="component" value="Unassembled WGS sequence"/>
</dbReference>
<name>A0ABR7NMD4_9FIRM</name>
<keyword evidence="7" id="KW-0408">Iron</keyword>
<sequence length="298" mass="33765">MKNPDKKGLIFDIQRQCIHDGDGVRTVLFMKGCPLRCAWCANPESQEMKVELAFLPQTCIGDGACVLACRKDAVKAPGVIARNLCIYCGECTKVCYAEALSLIGEWIDPEEACDRLLRDFVFFQRSGGVTISGGEPFFQAKFVKELLDRLHSKAIHTAVETCGYAKREDMLEAKVDQFLFDIKIIDETEHIRWTGCSNKIILDNLDALYQAGRRITLRFPLLPEINDSEENLKATADLVRRYGLKELHVLPFHQLGSNKYQMIQKEYLLKKKAIPTNEYLRKVVQRLVENGIHPVIGG</sequence>
<evidence type="ECO:0000256" key="1">
    <source>
        <dbReference type="ARBA" id="ARBA00001966"/>
    </source>
</evidence>
<dbReference type="InterPro" id="IPR058240">
    <property type="entry name" value="rSAM_sf"/>
</dbReference>
<comment type="similarity">
    <text evidence="2">Belongs to the organic radical-activating enzymes family.</text>
</comment>
<keyword evidence="3" id="KW-0004">4Fe-4S</keyword>
<feature type="domain" description="Radical SAM core" evidence="11">
    <location>
        <begin position="19"/>
        <end position="293"/>
    </location>
</feature>
<dbReference type="SFLD" id="SFLDG01066">
    <property type="entry name" value="organic_radical-activating_enz"/>
    <property type="match status" value="1"/>
</dbReference>
<evidence type="ECO:0000256" key="5">
    <source>
        <dbReference type="ARBA" id="ARBA00022723"/>
    </source>
</evidence>
<comment type="cofactor">
    <cofactor evidence="1">
        <name>[4Fe-4S] cluster</name>
        <dbReference type="ChEBI" id="CHEBI:49883"/>
    </cofactor>
</comment>
<evidence type="ECO:0000259" key="10">
    <source>
        <dbReference type="PROSITE" id="PS51379"/>
    </source>
</evidence>
<dbReference type="CDD" id="cd01335">
    <property type="entry name" value="Radical_SAM"/>
    <property type="match status" value="1"/>
</dbReference>
<gene>
    <name evidence="12" type="ORF">H8717_14340</name>
</gene>
<dbReference type="InterPro" id="IPR001989">
    <property type="entry name" value="Radical_activat_CS"/>
</dbReference>
<dbReference type="InterPro" id="IPR034457">
    <property type="entry name" value="Organic_radical-activating"/>
</dbReference>
<dbReference type="PROSITE" id="PS51379">
    <property type="entry name" value="4FE4S_FER_2"/>
    <property type="match status" value="1"/>
</dbReference>
<proteinExistence type="inferred from homology"/>
<comment type="caution">
    <text evidence="12">The sequence shown here is derived from an EMBL/GenBank/DDBJ whole genome shotgun (WGS) entry which is preliminary data.</text>
</comment>
<dbReference type="EMBL" id="JACRTB010000037">
    <property type="protein sequence ID" value="MBC8577576.1"/>
    <property type="molecule type" value="Genomic_DNA"/>
</dbReference>
<reference evidence="12 13" key="1">
    <citation type="submission" date="2020-08" db="EMBL/GenBank/DDBJ databases">
        <title>Genome public.</title>
        <authorList>
            <person name="Liu C."/>
            <person name="Sun Q."/>
        </authorList>
    </citation>
    <scope>NUCLEOTIDE SEQUENCE [LARGE SCALE GENOMIC DNA]</scope>
    <source>
        <strain evidence="12 13">BX1</strain>
    </source>
</reference>
<dbReference type="Pfam" id="PF13353">
    <property type="entry name" value="Fer4_12"/>
    <property type="match status" value="1"/>
</dbReference>
<keyword evidence="4" id="KW-0949">S-adenosyl-L-methionine</keyword>
<evidence type="ECO:0000256" key="8">
    <source>
        <dbReference type="ARBA" id="ARBA00023014"/>
    </source>
</evidence>
<dbReference type="SFLD" id="SFLDG01118">
    <property type="entry name" value="activating_enzymes__group_2"/>
    <property type="match status" value="1"/>
</dbReference>
<protein>
    <submittedName>
        <fullName evidence="12">Glycyl-radical enzyme activating protein</fullName>
    </submittedName>
</protein>
<dbReference type="PROSITE" id="PS51918">
    <property type="entry name" value="RADICAL_SAM"/>
    <property type="match status" value="1"/>
</dbReference>
<dbReference type="PIRSF" id="PIRSF000371">
    <property type="entry name" value="PFL_act_enz"/>
    <property type="match status" value="1"/>
</dbReference>
<dbReference type="PANTHER" id="PTHR30352:SF4">
    <property type="entry name" value="PYRUVATE FORMATE-LYASE 2-ACTIVATING ENZYME"/>
    <property type="match status" value="1"/>
</dbReference>
<dbReference type="NCBIfam" id="TIGR02494">
    <property type="entry name" value="PFLE_PFLC"/>
    <property type="match status" value="1"/>
</dbReference>
<dbReference type="InterPro" id="IPR040074">
    <property type="entry name" value="BssD/PflA/YjjW"/>
</dbReference>
<dbReference type="PROSITE" id="PS01087">
    <property type="entry name" value="RADICAL_ACTIVATING"/>
    <property type="match status" value="1"/>
</dbReference>
<evidence type="ECO:0000256" key="4">
    <source>
        <dbReference type="ARBA" id="ARBA00022691"/>
    </source>
</evidence>
<dbReference type="SFLD" id="SFLDS00029">
    <property type="entry name" value="Radical_SAM"/>
    <property type="match status" value="1"/>
</dbReference>
<evidence type="ECO:0000259" key="11">
    <source>
        <dbReference type="PROSITE" id="PS51918"/>
    </source>
</evidence>
<dbReference type="RefSeq" id="WP_262400968.1">
    <property type="nucleotide sequence ID" value="NZ_JACRTB010000037.1"/>
</dbReference>
<dbReference type="InterPro" id="IPR012839">
    <property type="entry name" value="Organic_radical_activase"/>
</dbReference>
<evidence type="ECO:0000256" key="3">
    <source>
        <dbReference type="ARBA" id="ARBA00022485"/>
    </source>
</evidence>
<evidence type="ECO:0000256" key="9">
    <source>
        <dbReference type="ARBA" id="ARBA00047365"/>
    </source>
</evidence>
<dbReference type="InterPro" id="IPR013785">
    <property type="entry name" value="Aldolase_TIM"/>
</dbReference>
<keyword evidence="8" id="KW-0411">Iron-sulfur</keyword>
<organism evidence="12 13">
    <name type="scientific">Yanshouia hominis</name>
    <dbReference type="NCBI Taxonomy" id="2763673"/>
    <lineage>
        <taxon>Bacteria</taxon>
        <taxon>Bacillati</taxon>
        <taxon>Bacillota</taxon>
        <taxon>Clostridia</taxon>
        <taxon>Eubacteriales</taxon>
        <taxon>Oscillospiraceae</taxon>
        <taxon>Yanshouia</taxon>
    </lineage>
</organism>
<evidence type="ECO:0000256" key="7">
    <source>
        <dbReference type="ARBA" id="ARBA00023004"/>
    </source>
</evidence>
<dbReference type="InterPro" id="IPR007197">
    <property type="entry name" value="rSAM"/>
</dbReference>
<accession>A0ABR7NMD4</accession>
<dbReference type="Gene3D" id="3.20.20.70">
    <property type="entry name" value="Aldolase class I"/>
    <property type="match status" value="1"/>
</dbReference>
<dbReference type="SUPFAM" id="SSF54862">
    <property type="entry name" value="4Fe-4S ferredoxins"/>
    <property type="match status" value="1"/>
</dbReference>
<feature type="domain" description="4Fe-4S ferredoxin-type" evidence="10">
    <location>
        <begin position="76"/>
        <end position="105"/>
    </location>
</feature>
<evidence type="ECO:0000313" key="12">
    <source>
        <dbReference type="EMBL" id="MBC8577576.1"/>
    </source>
</evidence>
<evidence type="ECO:0000313" key="13">
    <source>
        <dbReference type="Proteomes" id="UP000658131"/>
    </source>
</evidence>
<keyword evidence="6" id="KW-0560">Oxidoreductase</keyword>
<evidence type="ECO:0000256" key="6">
    <source>
        <dbReference type="ARBA" id="ARBA00023002"/>
    </source>
</evidence>
<dbReference type="SUPFAM" id="SSF102114">
    <property type="entry name" value="Radical SAM enzymes"/>
    <property type="match status" value="1"/>
</dbReference>
<dbReference type="Gene3D" id="3.30.70.20">
    <property type="match status" value="1"/>
</dbReference>